<evidence type="ECO:0000259" key="3">
    <source>
        <dbReference type="SMART" id="SM00331"/>
    </source>
</evidence>
<dbReference type="STRING" id="262898.GA0070564_10423"/>
<dbReference type="Proteomes" id="UP000199504">
    <property type="component" value="Unassembled WGS sequence"/>
</dbReference>
<dbReference type="InterPro" id="IPR052016">
    <property type="entry name" value="Bact_Sigma-Reg"/>
</dbReference>
<dbReference type="Pfam" id="PF07228">
    <property type="entry name" value="SpoIIE"/>
    <property type="match status" value="1"/>
</dbReference>
<feature type="domain" description="PPM-type phosphatase" evidence="3">
    <location>
        <begin position="181"/>
        <end position="396"/>
    </location>
</feature>
<reference evidence="5" key="1">
    <citation type="submission" date="2016-06" db="EMBL/GenBank/DDBJ databases">
        <authorList>
            <person name="Varghese N."/>
            <person name="Submissions Spin"/>
        </authorList>
    </citation>
    <scope>NUCLEOTIDE SEQUENCE [LARGE SCALE GENOMIC DNA]</scope>
    <source>
        <strain evidence="5">DSM 44830</strain>
    </source>
</reference>
<dbReference type="GO" id="GO:0016791">
    <property type="term" value="F:phosphatase activity"/>
    <property type="evidence" value="ECO:0007669"/>
    <property type="project" value="TreeGrafter"/>
</dbReference>
<dbReference type="InterPro" id="IPR001932">
    <property type="entry name" value="PPM-type_phosphatase-like_dom"/>
</dbReference>
<dbReference type="SUPFAM" id="SSF81606">
    <property type="entry name" value="PP2C-like"/>
    <property type="match status" value="1"/>
</dbReference>
<evidence type="ECO:0000313" key="4">
    <source>
        <dbReference type="EMBL" id="SCF19336.1"/>
    </source>
</evidence>
<protein>
    <submittedName>
        <fullName evidence="4">Serine phosphatase RsbU, regulator of sigma subunit</fullName>
    </submittedName>
</protein>
<dbReference type="Gene3D" id="3.60.40.10">
    <property type="entry name" value="PPM-type phosphatase domain"/>
    <property type="match status" value="1"/>
</dbReference>
<organism evidence="4 5">
    <name type="scientific">Micromonospora mirobrigensis</name>
    <dbReference type="NCBI Taxonomy" id="262898"/>
    <lineage>
        <taxon>Bacteria</taxon>
        <taxon>Bacillati</taxon>
        <taxon>Actinomycetota</taxon>
        <taxon>Actinomycetes</taxon>
        <taxon>Micromonosporales</taxon>
        <taxon>Micromonosporaceae</taxon>
        <taxon>Micromonospora</taxon>
    </lineage>
</organism>
<accession>A0A1C4YFA3</accession>
<dbReference type="InterPro" id="IPR036457">
    <property type="entry name" value="PPM-type-like_dom_sf"/>
</dbReference>
<dbReference type="AlphaFoldDB" id="A0A1C4YFA3"/>
<evidence type="ECO:0000256" key="1">
    <source>
        <dbReference type="ARBA" id="ARBA00022801"/>
    </source>
</evidence>
<proteinExistence type="predicted"/>
<keyword evidence="5" id="KW-1185">Reference proteome</keyword>
<name>A0A1C4YFA3_9ACTN</name>
<feature type="region of interest" description="Disordered" evidence="2">
    <location>
        <begin position="1"/>
        <end position="24"/>
    </location>
</feature>
<dbReference type="PANTHER" id="PTHR43156">
    <property type="entry name" value="STAGE II SPORULATION PROTEIN E-RELATED"/>
    <property type="match status" value="1"/>
</dbReference>
<dbReference type="PANTHER" id="PTHR43156:SF2">
    <property type="entry name" value="STAGE II SPORULATION PROTEIN E"/>
    <property type="match status" value="1"/>
</dbReference>
<keyword evidence="1" id="KW-0378">Hydrolase</keyword>
<sequence>MLALMQESAPEDDMPHAPGPVSRALREAPPDQLVEAADRAVRSALDASRTDVFIADYRISGLWPVLDPELPAAGFLACHTVAQRCFSSQQPVHDVDEQGRCRLYLPLTTWGERLGVLLIELPRAPDAATVQVTVDIAGDLAVALRAADRETDRYRRVRRRERLSMAAEMQWDLLPGRSVTHGAFLLAGQLEPAYTVGGDHFDWSVDGDRLTVTVLNGAGTGLASSVLTAVTVNAMRNARRSGGTLVEQAELASDTIFYQHRGSRNVPTLLLELDTGTGRARAVDAGSPHLMRLRAGVVTRIELEQQLPLGMFADTRYAAQELQVEPGDRLFVVSDGVYAATPDGAEPYGHRSMARAMRSTRLQPAAEAVGTVMRELHAYHAEADLRDDAVVVCLDWRGSAGRDGGWQR</sequence>
<dbReference type="SMART" id="SM00331">
    <property type="entry name" value="PP2C_SIG"/>
    <property type="match status" value="1"/>
</dbReference>
<evidence type="ECO:0000256" key="2">
    <source>
        <dbReference type="SAM" id="MobiDB-lite"/>
    </source>
</evidence>
<gene>
    <name evidence="4" type="ORF">GA0070564_10423</name>
</gene>
<evidence type="ECO:0000313" key="5">
    <source>
        <dbReference type="Proteomes" id="UP000199504"/>
    </source>
</evidence>
<dbReference type="EMBL" id="FMCX01000004">
    <property type="protein sequence ID" value="SCF19336.1"/>
    <property type="molecule type" value="Genomic_DNA"/>
</dbReference>